<reference evidence="20 21" key="1">
    <citation type="submission" date="2020-07" db="EMBL/GenBank/DDBJ databases">
        <title>Sequencing the genomes of 1000 actinobacteria strains.</title>
        <authorList>
            <person name="Klenk H.-P."/>
        </authorList>
    </citation>
    <scope>NUCLEOTIDE SEQUENCE [LARGE SCALE GENOMIC DNA]</scope>
    <source>
        <strain evidence="20 21">DSM 103164</strain>
    </source>
</reference>
<evidence type="ECO:0000256" key="14">
    <source>
        <dbReference type="ARBA" id="ARBA00023141"/>
    </source>
</evidence>
<dbReference type="CDD" id="cd08195">
    <property type="entry name" value="DHQS"/>
    <property type="match status" value="1"/>
</dbReference>
<feature type="binding site" evidence="17">
    <location>
        <begin position="98"/>
        <end position="102"/>
    </location>
    <ligand>
        <name>NAD(+)</name>
        <dbReference type="ChEBI" id="CHEBI:57540"/>
    </ligand>
</feature>
<evidence type="ECO:0000256" key="13">
    <source>
        <dbReference type="ARBA" id="ARBA00023027"/>
    </source>
</evidence>
<proteinExistence type="inferred from homology"/>
<protein>
    <recommendedName>
        <fullName evidence="7 17">3-dehydroquinate synthase</fullName>
        <shortName evidence="17">DHQS</shortName>
        <ecNumber evidence="6 17">4.2.3.4</ecNumber>
    </recommendedName>
</protein>
<evidence type="ECO:0000256" key="12">
    <source>
        <dbReference type="ARBA" id="ARBA00022833"/>
    </source>
</evidence>
<gene>
    <name evidence="17" type="primary">aroB</name>
    <name evidence="20" type="ORF">GGQ54_000122</name>
</gene>
<feature type="binding site" evidence="17">
    <location>
        <position position="177"/>
    </location>
    <ligand>
        <name>Zn(2+)</name>
        <dbReference type="ChEBI" id="CHEBI:29105"/>
    </ligand>
</feature>
<dbReference type="AlphaFoldDB" id="A0A7Z0IJM4"/>
<evidence type="ECO:0000256" key="17">
    <source>
        <dbReference type="HAMAP-Rule" id="MF_00110"/>
    </source>
</evidence>
<name>A0A7Z0IJM4_9ACTN</name>
<evidence type="ECO:0000256" key="11">
    <source>
        <dbReference type="ARBA" id="ARBA00022741"/>
    </source>
</evidence>
<evidence type="ECO:0000256" key="2">
    <source>
        <dbReference type="ARBA" id="ARBA00001911"/>
    </source>
</evidence>
<evidence type="ECO:0000256" key="10">
    <source>
        <dbReference type="ARBA" id="ARBA00022723"/>
    </source>
</evidence>
<evidence type="ECO:0000256" key="5">
    <source>
        <dbReference type="ARBA" id="ARBA00005412"/>
    </source>
</evidence>
<keyword evidence="15 17" id="KW-0456">Lyase</keyword>
<evidence type="ECO:0000256" key="9">
    <source>
        <dbReference type="ARBA" id="ARBA00022605"/>
    </source>
</evidence>
<dbReference type="Proteomes" id="UP000527616">
    <property type="component" value="Unassembled WGS sequence"/>
</dbReference>
<dbReference type="EMBL" id="JACBZS010000001">
    <property type="protein sequence ID" value="NYI69562.1"/>
    <property type="molecule type" value="Genomic_DNA"/>
</dbReference>
<feature type="domain" description="3-dehydroquinate synthase N-terminal" evidence="18">
    <location>
        <begin position="60"/>
        <end position="171"/>
    </location>
</feature>
<feature type="domain" description="3-dehydroquinate synthase C-terminal" evidence="19">
    <location>
        <begin position="174"/>
        <end position="323"/>
    </location>
</feature>
<evidence type="ECO:0000259" key="18">
    <source>
        <dbReference type="Pfam" id="PF01761"/>
    </source>
</evidence>
<evidence type="ECO:0000256" key="1">
    <source>
        <dbReference type="ARBA" id="ARBA00001393"/>
    </source>
</evidence>
<feature type="binding site" evidence="17">
    <location>
        <begin position="122"/>
        <end position="123"/>
    </location>
    <ligand>
        <name>NAD(+)</name>
        <dbReference type="ChEBI" id="CHEBI:57540"/>
    </ligand>
</feature>
<keyword evidence="21" id="KW-1185">Reference proteome</keyword>
<keyword evidence="14 17" id="KW-0057">Aromatic amino acid biosynthesis</keyword>
<comment type="caution">
    <text evidence="17">Lacks conserved residue(s) required for the propagation of feature annotation.</text>
</comment>
<dbReference type="UniPathway" id="UPA00053">
    <property type="reaction ID" value="UER00085"/>
</dbReference>
<dbReference type="GO" id="GO:0009073">
    <property type="term" value="P:aromatic amino acid family biosynthetic process"/>
    <property type="evidence" value="ECO:0007669"/>
    <property type="project" value="UniProtKB-KW"/>
</dbReference>
<keyword evidence="13 17" id="KW-0520">NAD</keyword>
<dbReference type="InterPro" id="IPR030960">
    <property type="entry name" value="DHQS/DOIS_N"/>
</dbReference>
<organism evidence="20 21">
    <name type="scientific">Naumannella cuiyingiana</name>
    <dbReference type="NCBI Taxonomy" id="1347891"/>
    <lineage>
        <taxon>Bacteria</taxon>
        <taxon>Bacillati</taxon>
        <taxon>Actinomycetota</taxon>
        <taxon>Actinomycetes</taxon>
        <taxon>Propionibacteriales</taxon>
        <taxon>Propionibacteriaceae</taxon>
        <taxon>Naumannella</taxon>
    </lineage>
</organism>
<feature type="binding site" evidence="17">
    <location>
        <position position="262"/>
    </location>
    <ligand>
        <name>Zn(2+)</name>
        <dbReference type="ChEBI" id="CHEBI:29105"/>
    </ligand>
</feature>
<keyword evidence="12 17" id="KW-0862">Zinc</keyword>
<dbReference type="InterPro" id="IPR016037">
    <property type="entry name" value="DHQ_synth_AroB"/>
</dbReference>
<dbReference type="InterPro" id="IPR056179">
    <property type="entry name" value="DHQS_C"/>
</dbReference>
<evidence type="ECO:0000313" key="21">
    <source>
        <dbReference type="Proteomes" id="UP000527616"/>
    </source>
</evidence>
<evidence type="ECO:0000256" key="4">
    <source>
        <dbReference type="ARBA" id="ARBA00004661"/>
    </source>
</evidence>
<dbReference type="EC" id="4.2.3.4" evidence="6 17"/>
<feature type="binding site" evidence="17">
    <location>
        <position position="144"/>
    </location>
    <ligand>
        <name>NAD(+)</name>
        <dbReference type="ChEBI" id="CHEBI:57540"/>
    </ligand>
</feature>
<evidence type="ECO:0000256" key="7">
    <source>
        <dbReference type="ARBA" id="ARBA00017684"/>
    </source>
</evidence>
<dbReference type="InterPro" id="IPR050071">
    <property type="entry name" value="Dehydroquinate_synthase"/>
</dbReference>
<keyword evidence="11 17" id="KW-0547">Nucleotide-binding</keyword>
<evidence type="ECO:0000256" key="16">
    <source>
        <dbReference type="ARBA" id="ARBA00023285"/>
    </source>
</evidence>
<dbReference type="GO" id="GO:0008652">
    <property type="term" value="P:amino acid biosynthetic process"/>
    <property type="evidence" value="ECO:0007669"/>
    <property type="project" value="UniProtKB-KW"/>
</dbReference>
<evidence type="ECO:0000313" key="20">
    <source>
        <dbReference type="EMBL" id="NYI69562.1"/>
    </source>
</evidence>
<keyword evidence="10 17" id="KW-0479">Metal-binding</keyword>
<dbReference type="PANTHER" id="PTHR43622">
    <property type="entry name" value="3-DEHYDROQUINATE SYNTHASE"/>
    <property type="match status" value="1"/>
</dbReference>
<dbReference type="PIRSF" id="PIRSF001455">
    <property type="entry name" value="DHQ_synth"/>
    <property type="match status" value="1"/>
</dbReference>
<dbReference type="Gene3D" id="1.20.1090.10">
    <property type="entry name" value="Dehydroquinate synthase-like - alpha domain"/>
    <property type="match status" value="1"/>
</dbReference>
<dbReference type="GO" id="GO:0009423">
    <property type="term" value="P:chorismate biosynthetic process"/>
    <property type="evidence" value="ECO:0007669"/>
    <property type="project" value="UniProtKB-UniRule"/>
</dbReference>
<sequence length="361" mass="37673">MSTIEVAAERPYPVIIERGASERLGELAGDASRVAVLHPAVLAERAERLAADLGVPASLIEVPDAEAAKTRTVLARCWDRLAADGFTRSDLVVGLGGGATTDLAGFVAASWLRGVRLITIPTTVLGMVDAAVGGKTGINIAAGKNLVGAFWEPSGVLCDPALLDTLPRADLVAGLAEVIKCGLIADPEILDLIMDDPADAVRPDSARLTELITRGVAVKARVVSADLREATSEGTRVGRELLNYGHTLAHAIERVHEYRWRHGEAVAVGMVYAALLARRLRLADDALVDRHREVLAAVGLPTTGAGAGEWSGLRAAMALDKKARGAVLRFVLLDGLASACVVAGPDESALAAAYRELGGDA</sequence>
<keyword evidence="9 17" id="KW-0028">Amino-acid biosynthesis</keyword>
<accession>A0A7Z0IJM4</accession>
<dbReference type="InterPro" id="IPR030963">
    <property type="entry name" value="DHQ_synth_fam"/>
</dbReference>
<dbReference type="GO" id="GO:0005737">
    <property type="term" value="C:cytoplasm"/>
    <property type="evidence" value="ECO:0007669"/>
    <property type="project" value="UniProtKB-SubCell"/>
</dbReference>
<keyword evidence="16 17" id="KW-0170">Cobalt</keyword>
<dbReference type="HAMAP" id="MF_00110">
    <property type="entry name" value="DHQ_synthase"/>
    <property type="match status" value="1"/>
</dbReference>
<feature type="binding site" evidence="17">
    <location>
        <position position="135"/>
    </location>
    <ligand>
        <name>NAD(+)</name>
        <dbReference type="ChEBI" id="CHEBI:57540"/>
    </ligand>
</feature>
<comment type="caution">
    <text evidence="20">The sequence shown here is derived from an EMBL/GenBank/DDBJ whole genome shotgun (WGS) entry which is preliminary data.</text>
</comment>
<evidence type="ECO:0000259" key="19">
    <source>
        <dbReference type="Pfam" id="PF24621"/>
    </source>
</evidence>
<comment type="function">
    <text evidence="17">Catalyzes the conversion of 3-deoxy-D-arabino-heptulosonate 7-phosphate (DAHP) to dehydroquinate (DHQ).</text>
</comment>
<comment type="subcellular location">
    <subcellularLocation>
        <location evidence="3 17">Cytoplasm</location>
    </subcellularLocation>
</comment>
<feature type="binding site" evidence="17">
    <location>
        <position position="246"/>
    </location>
    <ligand>
        <name>Zn(2+)</name>
        <dbReference type="ChEBI" id="CHEBI:29105"/>
    </ligand>
</feature>
<comment type="cofactor">
    <cofactor evidence="2 17">
        <name>NAD(+)</name>
        <dbReference type="ChEBI" id="CHEBI:57540"/>
    </cofactor>
</comment>
<dbReference type="Gene3D" id="3.40.50.1970">
    <property type="match status" value="1"/>
</dbReference>
<evidence type="ECO:0000256" key="8">
    <source>
        <dbReference type="ARBA" id="ARBA00022490"/>
    </source>
</evidence>
<evidence type="ECO:0000256" key="15">
    <source>
        <dbReference type="ARBA" id="ARBA00023239"/>
    </source>
</evidence>
<comment type="pathway">
    <text evidence="4 17">Metabolic intermediate biosynthesis; chorismate biosynthesis; chorismate from D-erythrose 4-phosphate and phosphoenolpyruvate: step 2/7.</text>
</comment>
<comment type="cofactor">
    <cofactor evidence="17">
        <name>Co(2+)</name>
        <dbReference type="ChEBI" id="CHEBI:48828"/>
    </cofactor>
    <cofactor evidence="17">
        <name>Zn(2+)</name>
        <dbReference type="ChEBI" id="CHEBI:29105"/>
    </cofactor>
    <text evidence="17">Binds 1 divalent metal cation per subunit. Can use either Co(2+) or Zn(2+).</text>
</comment>
<dbReference type="GO" id="GO:0046872">
    <property type="term" value="F:metal ion binding"/>
    <property type="evidence" value="ECO:0007669"/>
    <property type="project" value="UniProtKB-KW"/>
</dbReference>
<dbReference type="Pfam" id="PF24621">
    <property type="entry name" value="DHQS_C"/>
    <property type="match status" value="1"/>
</dbReference>
<dbReference type="Pfam" id="PF01761">
    <property type="entry name" value="DHQ_synthase"/>
    <property type="match status" value="1"/>
</dbReference>
<comment type="similarity">
    <text evidence="5 17">Belongs to the sugar phosphate cyclases superfamily. Dehydroquinate synthase family.</text>
</comment>
<dbReference type="GO" id="GO:0003856">
    <property type="term" value="F:3-dehydroquinate synthase activity"/>
    <property type="evidence" value="ECO:0007669"/>
    <property type="project" value="UniProtKB-UniRule"/>
</dbReference>
<dbReference type="PANTHER" id="PTHR43622:SF7">
    <property type="entry name" value="3-DEHYDROQUINATE SYNTHASE, CHLOROPLASTIC"/>
    <property type="match status" value="1"/>
</dbReference>
<evidence type="ECO:0000256" key="6">
    <source>
        <dbReference type="ARBA" id="ARBA00013031"/>
    </source>
</evidence>
<comment type="catalytic activity">
    <reaction evidence="1 17">
        <text>7-phospho-2-dehydro-3-deoxy-D-arabino-heptonate = 3-dehydroquinate + phosphate</text>
        <dbReference type="Rhea" id="RHEA:21968"/>
        <dbReference type="ChEBI" id="CHEBI:32364"/>
        <dbReference type="ChEBI" id="CHEBI:43474"/>
        <dbReference type="ChEBI" id="CHEBI:58394"/>
        <dbReference type="EC" id="4.2.3.4"/>
    </reaction>
</comment>
<evidence type="ECO:0000256" key="3">
    <source>
        <dbReference type="ARBA" id="ARBA00004496"/>
    </source>
</evidence>
<dbReference type="SUPFAM" id="SSF56796">
    <property type="entry name" value="Dehydroquinate synthase-like"/>
    <property type="match status" value="1"/>
</dbReference>
<dbReference type="GO" id="GO:0000166">
    <property type="term" value="F:nucleotide binding"/>
    <property type="evidence" value="ECO:0007669"/>
    <property type="project" value="UniProtKB-KW"/>
</dbReference>
<keyword evidence="8 17" id="KW-0963">Cytoplasm</keyword>
<dbReference type="RefSeq" id="WP_343045805.1">
    <property type="nucleotide sequence ID" value="NZ_JACBZS010000001.1"/>
</dbReference>
<feature type="binding site" evidence="17">
    <location>
        <begin position="64"/>
        <end position="69"/>
    </location>
    <ligand>
        <name>NAD(+)</name>
        <dbReference type="ChEBI" id="CHEBI:57540"/>
    </ligand>
</feature>
<dbReference type="NCBIfam" id="TIGR01357">
    <property type="entry name" value="aroB"/>
    <property type="match status" value="1"/>
</dbReference>